<dbReference type="RefSeq" id="XP_015973564.1">
    <property type="nucleotide sequence ID" value="XM_016118078.1"/>
</dbReference>
<evidence type="ECO:0000313" key="2">
    <source>
        <dbReference type="Proteomes" id="UP000515211"/>
    </source>
</evidence>
<name>A0A6P4E097_ARADU</name>
<accession>A0A6P4E097</accession>
<protein>
    <submittedName>
        <fullName evidence="3">Protein MAIN-LIKE 1-like</fullName>
    </submittedName>
</protein>
<feature type="domain" description="Aminotransferase-like plant mobile" evidence="1">
    <location>
        <begin position="1"/>
        <end position="151"/>
    </location>
</feature>
<dbReference type="InterPro" id="IPR044824">
    <property type="entry name" value="MAIN-like"/>
</dbReference>
<dbReference type="KEGG" id="adu:107496746"/>
<evidence type="ECO:0000313" key="3">
    <source>
        <dbReference type="RefSeq" id="XP_015973564.1"/>
    </source>
</evidence>
<gene>
    <name evidence="3" type="primary">LOC107496746</name>
</gene>
<dbReference type="Pfam" id="PF10536">
    <property type="entry name" value="PMD"/>
    <property type="match status" value="1"/>
</dbReference>
<dbReference type="Proteomes" id="UP000515211">
    <property type="component" value="Chromosome 7"/>
</dbReference>
<reference evidence="2" key="1">
    <citation type="journal article" date="2016" name="Nat. Genet.">
        <title>The genome sequences of Arachis duranensis and Arachis ipaensis, the diploid ancestors of cultivated peanut.</title>
        <authorList>
            <person name="Bertioli D.J."/>
            <person name="Cannon S.B."/>
            <person name="Froenicke L."/>
            <person name="Huang G."/>
            <person name="Farmer A.D."/>
            <person name="Cannon E.K."/>
            <person name="Liu X."/>
            <person name="Gao D."/>
            <person name="Clevenger J."/>
            <person name="Dash S."/>
            <person name="Ren L."/>
            <person name="Moretzsohn M.C."/>
            <person name="Shirasawa K."/>
            <person name="Huang W."/>
            <person name="Vidigal B."/>
            <person name="Abernathy B."/>
            <person name="Chu Y."/>
            <person name="Niederhuth C.E."/>
            <person name="Umale P."/>
            <person name="Araujo A.C."/>
            <person name="Kozik A."/>
            <person name="Kim K.D."/>
            <person name="Burow M.D."/>
            <person name="Varshney R.K."/>
            <person name="Wang X."/>
            <person name="Zhang X."/>
            <person name="Barkley N."/>
            <person name="Guimaraes P.M."/>
            <person name="Isobe S."/>
            <person name="Guo B."/>
            <person name="Liao B."/>
            <person name="Stalker H.T."/>
            <person name="Schmitz R.J."/>
            <person name="Scheffler B.E."/>
            <person name="Leal-Bertioli S.C."/>
            <person name="Xun X."/>
            <person name="Jackson S.A."/>
            <person name="Michelmore R."/>
            <person name="Ozias-Akins P."/>
        </authorList>
    </citation>
    <scope>NUCLEOTIDE SEQUENCE [LARGE SCALE GENOMIC DNA]</scope>
    <source>
        <strain evidence="2">cv. V14167</strain>
    </source>
</reference>
<reference evidence="3" key="2">
    <citation type="submission" date="2025-08" db="UniProtKB">
        <authorList>
            <consortium name="RefSeq"/>
        </authorList>
    </citation>
    <scope>IDENTIFICATION</scope>
    <source>
        <tissue evidence="3">Whole plant</tissue>
    </source>
</reference>
<dbReference type="GeneID" id="107496746"/>
<dbReference type="InterPro" id="IPR019557">
    <property type="entry name" value="AminoTfrase-like_pln_mobile"/>
</dbReference>
<dbReference type="AlphaFoldDB" id="A0A6P4E097"/>
<dbReference type="PANTHER" id="PTHR46033:SF8">
    <property type="entry name" value="PROTEIN MAINTENANCE OF MERISTEMS-LIKE"/>
    <property type="match status" value="1"/>
</dbReference>
<evidence type="ECO:0000259" key="1">
    <source>
        <dbReference type="Pfam" id="PF10536"/>
    </source>
</evidence>
<sequence>MAITLQDVAYQLGLRIDGDPVSGCIGGWEQYYQRRTIEEFCEQLLGVVLDPDDRQSQTRRTVKLTWFQNIVCGEFEQDATEERLMRYKRGYIMQLIGGMLFSDASDSRVHIRWLPLLEDLETCGRLSCGSAVLAWLYRQMCRATEHDQRNLGRWVQDRPDNDRGEGRLRRYKRTLNGIGMLNVEWTPYADPQLIGLAPSTIAEAEASSVVVCPLLCFVIVEWHQVDRAVRHFGGLQHIPTRPLNIDDMHRLDGRFGRVEWFTHLLGGWHELCDARVHHHLPIHHYIDLCPSLPYMTWYIQWAHTELVGLGEQHLVAAGVVPHDLPTHHPLAPDLH</sequence>
<dbReference type="PANTHER" id="PTHR46033">
    <property type="entry name" value="PROTEIN MAIN-LIKE 2"/>
    <property type="match status" value="1"/>
</dbReference>
<proteinExistence type="predicted"/>
<dbReference type="OrthoDB" id="1939467at2759"/>
<dbReference type="GO" id="GO:0010073">
    <property type="term" value="P:meristem maintenance"/>
    <property type="evidence" value="ECO:0007669"/>
    <property type="project" value="InterPro"/>
</dbReference>
<keyword evidence="2" id="KW-1185">Reference proteome</keyword>
<organism evidence="2 3">
    <name type="scientific">Arachis duranensis</name>
    <name type="common">Wild peanut</name>
    <dbReference type="NCBI Taxonomy" id="130453"/>
    <lineage>
        <taxon>Eukaryota</taxon>
        <taxon>Viridiplantae</taxon>
        <taxon>Streptophyta</taxon>
        <taxon>Embryophyta</taxon>
        <taxon>Tracheophyta</taxon>
        <taxon>Spermatophyta</taxon>
        <taxon>Magnoliopsida</taxon>
        <taxon>eudicotyledons</taxon>
        <taxon>Gunneridae</taxon>
        <taxon>Pentapetalae</taxon>
        <taxon>rosids</taxon>
        <taxon>fabids</taxon>
        <taxon>Fabales</taxon>
        <taxon>Fabaceae</taxon>
        <taxon>Papilionoideae</taxon>
        <taxon>50 kb inversion clade</taxon>
        <taxon>dalbergioids sensu lato</taxon>
        <taxon>Dalbergieae</taxon>
        <taxon>Pterocarpus clade</taxon>
        <taxon>Arachis</taxon>
    </lineage>
</organism>